<proteinExistence type="inferred from homology"/>
<dbReference type="SUPFAM" id="SSF53822">
    <property type="entry name" value="Periplasmic binding protein-like I"/>
    <property type="match status" value="1"/>
</dbReference>
<dbReference type="PANTHER" id="PTHR46847">
    <property type="entry name" value="D-ALLOSE-BINDING PERIPLASMIC PROTEIN-RELATED"/>
    <property type="match status" value="1"/>
</dbReference>
<protein>
    <recommendedName>
        <fullName evidence="4">Periplasmic binding protein domain-containing protein</fullName>
    </recommendedName>
</protein>
<evidence type="ECO:0000259" key="4">
    <source>
        <dbReference type="Pfam" id="PF13407"/>
    </source>
</evidence>
<evidence type="ECO:0000313" key="5">
    <source>
        <dbReference type="EMBL" id="SVC55359.1"/>
    </source>
</evidence>
<dbReference type="PANTHER" id="PTHR46847:SF1">
    <property type="entry name" value="D-ALLOSE-BINDING PERIPLASMIC PROTEIN-RELATED"/>
    <property type="match status" value="1"/>
</dbReference>
<dbReference type="InterPro" id="IPR025997">
    <property type="entry name" value="SBP_2_dom"/>
</dbReference>
<evidence type="ECO:0000256" key="3">
    <source>
        <dbReference type="ARBA" id="ARBA00022729"/>
    </source>
</evidence>
<dbReference type="GO" id="GO:0030246">
    <property type="term" value="F:carbohydrate binding"/>
    <property type="evidence" value="ECO:0007669"/>
    <property type="project" value="UniProtKB-ARBA"/>
</dbReference>
<dbReference type="EMBL" id="UINC01097555">
    <property type="protein sequence ID" value="SVC55359.1"/>
    <property type="molecule type" value="Genomic_DNA"/>
</dbReference>
<organism evidence="5">
    <name type="scientific">marine metagenome</name>
    <dbReference type="NCBI Taxonomy" id="408172"/>
    <lineage>
        <taxon>unclassified sequences</taxon>
        <taxon>metagenomes</taxon>
        <taxon>ecological metagenomes</taxon>
    </lineage>
</organism>
<evidence type="ECO:0000256" key="2">
    <source>
        <dbReference type="ARBA" id="ARBA00007639"/>
    </source>
</evidence>
<feature type="domain" description="Periplasmic binding protein" evidence="4">
    <location>
        <begin position="44"/>
        <end position="158"/>
    </location>
</feature>
<dbReference type="GO" id="GO:0030313">
    <property type="term" value="C:cell envelope"/>
    <property type="evidence" value="ECO:0007669"/>
    <property type="project" value="UniProtKB-SubCell"/>
</dbReference>
<dbReference type="Pfam" id="PF13407">
    <property type="entry name" value="Peripla_BP_4"/>
    <property type="match status" value="1"/>
</dbReference>
<dbReference type="InterPro" id="IPR028082">
    <property type="entry name" value="Peripla_BP_I"/>
</dbReference>
<name>A0A382N2H5_9ZZZZ</name>
<reference evidence="5" key="1">
    <citation type="submission" date="2018-05" db="EMBL/GenBank/DDBJ databases">
        <authorList>
            <person name="Lanie J.A."/>
            <person name="Ng W.-L."/>
            <person name="Kazmierczak K.M."/>
            <person name="Andrzejewski T.M."/>
            <person name="Davidsen T.M."/>
            <person name="Wayne K.J."/>
            <person name="Tettelin H."/>
            <person name="Glass J.I."/>
            <person name="Rusch D."/>
            <person name="Podicherti R."/>
            <person name="Tsui H.-C.T."/>
            <person name="Winkler M.E."/>
        </authorList>
    </citation>
    <scope>NUCLEOTIDE SEQUENCE</scope>
</reference>
<accession>A0A382N2H5</accession>
<evidence type="ECO:0000256" key="1">
    <source>
        <dbReference type="ARBA" id="ARBA00004196"/>
    </source>
</evidence>
<dbReference type="Gene3D" id="3.40.50.2300">
    <property type="match status" value="1"/>
</dbReference>
<feature type="non-terminal residue" evidence="5">
    <location>
        <position position="158"/>
    </location>
</feature>
<comment type="subcellular location">
    <subcellularLocation>
        <location evidence="1">Cell envelope</location>
    </subcellularLocation>
</comment>
<dbReference type="CDD" id="cd01536">
    <property type="entry name" value="PBP1_ABC_sugar_binding-like"/>
    <property type="match status" value="1"/>
</dbReference>
<sequence length="158" mass="16249">MIHVIKYNVLLLGGDVMKFRNFFIVLCLIIASITNVHAKDSLAIIMSNTGSANPFWASVAQGAEDKGAELGVDVAVLAPAGGETDVAGQIAIVEDQLAKGVTGIAIAPTDPGALVPALQKAIDQGVQVVFIDKSADIAGVTYIGTNNVPAATMAAEYI</sequence>
<gene>
    <name evidence="5" type="ORF">METZ01_LOCUS308213</name>
</gene>
<dbReference type="AlphaFoldDB" id="A0A382N2H5"/>
<keyword evidence="3" id="KW-0732">Signal</keyword>
<comment type="similarity">
    <text evidence="2">Belongs to the bacterial solute-binding protein 2 family.</text>
</comment>